<dbReference type="Proteomes" id="UP000250434">
    <property type="component" value="Chromosome"/>
</dbReference>
<dbReference type="InterPro" id="IPR025331">
    <property type="entry name" value="TNT"/>
</dbReference>
<evidence type="ECO:0000256" key="1">
    <source>
        <dbReference type="SAM" id="SignalP"/>
    </source>
</evidence>
<dbReference type="Pfam" id="PF14021">
    <property type="entry name" value="TNT"/>
    <property type="match status" value="1"/>
</dbReference>
<evidence type="ECO:0000313" key="4">
    <source>
        <dbReference type="Proteomes" id="UP000250434"/>
    </source>
</evidence>
<dbReference type="PANTHER" id="PTHR42059:SF1">
    <property type="entry name" value="TNT DOMAIN-CONTAINING PROTEIN"/>
    <property type="match status" value="1"/>
</dbReference>
<feature type="chain" id="PRO_5016806239" description="TNT domain-containing protein" evidence="1">
    <location>
        <begin position="27"/>
        <end position="211"/>
    </location>
</feature>
<dbReference type="EMBL" id="CP015163">
    <property type="protein sequence ID" value="AXB46505.1"/>
    <property type="molecule type" value="Genomic_DNA"/>
</dbReference>
<sequence>MRWLKSFATAVALLAVVLVAPPTASASTDSRLTECSATFFRDDKRLGPERLPKFGVVGWQLLGYHRTGHLPDQRFLAEYYDTAAGSWRYPPADGYVIGPDGEPEREVGRLEPGERIDRYGSEYGGFLAPKGVHYATRAIPPQNLVGTPAELCNYRAYQVLREFSVYEGPIAPWFAQPGGGRQYQLNGALVPGAPAQLNVLWLVDNGYLARL</sequence>
<protein>
    <recommendedName>
        <fullName evidence="2">TNT domain-containing protein</fullName>
    </recommendedName>
</protein>
<evidence type="ECO:0000313" key="3">
    <source>
        <dbReference type="EMBL" id="AXB46505.1"/>
    </source>
</evidence>
<dbReference type="PANTHER" id="PTHR42059">
    <property type="entry name" value="TNT DOMAIN-CONTAINING PROTEIN"/>
    <property type="match status" value="1"/>
</dbReference>
<feature type="signal peptide" evidence="1">
    <location>
        <begin position="1"/>
        <end position="26"/>
    </location>
</feature>
<name>A0A344LEN1_9PSEU</name>
<dbReference type="RefSeq" id="WP_113695562.1">
    <property type="nucleotide sequence ID" value="NZ_CP015163.1"/>
</dbReference>
<dbReference type="KEGG" id="aab:A4R43_31975"/>
<dbReference type="AlphaFoldDB" id="A0A344LEN1"/>
<keyword evidence="1" id="KW-0732">Signal</keyword>
<proteinExistence type="predicted"/>
<dbReference type="InterPro" id="IPR053024">
    <property type="entry name" value="Fungal_surface_NADase"/>
</dbReference>
<organism evidence="3 4">
    <name type="scientific">Amycolatopsis albispora</name>
    <dbReference type="NCBI Taxonomy" id="1804986"/>
    <lineage>
        <taxon>Bacteria</taxon>
        <taxon>Bacillati</taxon>
        <taxon>Actinomycetota</taxon>
        <taxon>Actinomycetes</taxon>
        <taxon>Pseudonocardiales</taxon>
        <taxon>Pseudonocardiaceae</taxon>
        <taxon>Amycolatopsis</taxon>
    </lineage>
</organism>
<feature type="domain" description="TNT" evidence="2">
    <location>
        <begin position="110"/>
        <end position="210"/>
    </location>
</feature>
<reference evidence="3 4" key="1">
    <citation type="submission" date="2016-04" db="EMBL/GenBank/DDBJ databases">
        <title>Complete genome sequence and analysis of deep-sea sediment isolate, Amycolatopsis sp. WP1.</title>
        <authorList>
            <person name="Wang H."/>
            <person name="Chen S."/>
            <person name="Wu Q."/>
        </authorList>
    </citation>
    <scope>NUCLEOTIDE SEQUENCE [LARGE SCALE GENOMIC DNA]</scope>
    <source>
        <strain evidence="3 4">WP1</strain>
    </source>
</reference>
<evidence type="ECO:0000259" key="2">
    <source>
        <dbReference type="Pfam" id="PF14021"/>
    </source>
</evidence>
<dbReference type="GO" id="GO:0050135">
    <property type="term" value="F:NADP+ nucleosidase activity"/>
    <property type="evidence" value="ECO:0007669"/>
    <property type="project" value="InterPro"/>
</dbReference>
<accession>A0A344LEN1</accession>
<keyword evidence="4" id="KW-1185">Reference proteome</keyword>
<gene>
    <name evidence="3" type="ORF">A4R43_31975</name>
</gene>
<dbReference type="OrthoDB" id="4745173at2"/>